<dbReference type="InterPro" id="IPR001594">
    <property type="entry name" value="Palmitoyltrfase_DHHC"/>
</dbReference>
<dbReference type="GO" id="GO:0012505">
    <property type="term" value="C:endomembrane system"/>
    <property type="evidence" value="ECO:0007669"/>
    <property type="project" value="UniProtKB-SubCell"/>
</dbReference>
<evidence type="ECO:0000256" key="6">
    <source>
        <dbReference type="ARBA" id="ARBA00023136"/>
    </source>
</evidence>
<keyword evidence="5 8" id="KW-1133">Transmembrane helix</keyword>
<evidence type="ECO:0000259" key="9">
    <source>
        <dbReference type="Pfam" id="PF01529"/>
    </source>
</evidence>
<evidence type="ECO:0000313" key="10">
    <source>
        <dbReference type="EMBL" id="CAF2048089.1"/>
    </source>
</evidence>
<feature type="domain" description="Palmitoyltransferase DHHC" evidence="9">
    <location>
        <begin position="129"/>
        <end position="174"/>
    </location>
</feature>
<dbReference type="PROSITE" id="PS50216">
    <property type="entry name" value="DHHC"/>
    <property type="match status" value="1"/>
</dbReference>
<dbReference type="InterPro" id="IPR039859">
    <property type="entry name" value="PFA4/ZDH16/20/ERF2-like"/>
</dbReference>
<evidence type="ECO:0000256" key="3">
    <source>
        <dbReference type="ARBA" id="ARBA00022679"/>
    </source>
</evidence>
<dbReference type="PANTHER" id="PTHR22883">
    <property type="entry name" value="ZINC FINGER DHHC DOMAIN CONTAINING PROTEIN"/>
    <property type="match status" value="1"/>
</dbReference>
<keyword evidence="3 8" id="KW-0808">Transferase</keyword>
<feature type="transmembrane region" description="Helical" evidence="8">
    <location>
        <begin position="36"/>
        <end position="58"/>
    </location>
</feature>
<dbReference type="EC" id="2.3.1.225" evidence="8"/>
<feature type="transmembrane region" description="Helical" evidence="8">
    <location>
        <begin position="64"/>
        <end position="87"/>
    </location>
</feature>
<evidence type="ECO:0000256" key="7">
    <source>
        <dbReference type="ARBA" id="ARBA00023315"/>
    </source>
</evidence>
<dbReference type="PANTHER" id="PTHR22883:SF284">
    <property type="entry name" value="PROTEIN S-ACYLTRANSFERASE 1-RELATED"/>
    <property type="match status" value="1"/>
</dbReference>
<sequence>MSCQNHERKRIYQVWPGKNKFLCGGRLVFGPDASSLLLTTCMIGGPSITFCIRIAFLIGDRRPLFHSLIMIGAALLTIMDLTFLFLTSTRDPGIIPRNKEAPTLEWASNKAKLPRTKDIIVNGFTVKVKFCDTCKLYRPPRASHCSTCNNCVQRFDHHCPWVGQCIALTTSESFRYHYDKKENPYRKGVLKNFKELLLGRIPPPLVNFRDWVQEEDVEVGSIASEVKLEYGTNIETTVKKISVDEGAAWIGTV</sequence>
<name>A0A816PFE5_BRANA</name>
<dbReference type="Proteomes" id="UP001295469">
    <property type="component" value="Chromosome A09"/>
</dbReference>
<organism evidence="10">
    <name type="scientific">Brassica napus</name>
    <name type="common">Rape</name>
    <dbReference type="NCBI Taxonomy" id="3708"/>
    <lineage>
        <taxon>Eukaryota</taxon>
        <taxon>Viridiplantae</taxon>
        <taxon>Streptophyta</taxon>
        <taxon>Embryophyta</taxon>
        <taxon>Tracheophyta</taxon>
        <taxon>Spermatophyta</taxon>
        <taxon>Magnoliopsida</taxon>
        <taxon>eudicotyledons</taxon>
        <taxon>Gunneridae</taxon>
        <taxon>Pentapetalae</taxon>
        <taxon>rosids</taxon>
        <taxon>malvids</taxon>
        <taxon>Brassicales</taxon>
        <taxon>Brassicaceae</taxon>
        <taxon>Brassiceae</taxon>
        <taxon>Brassica</taxon>
    </lineage>
</organism>
<evidence type="ECO:0000256" key="4">
    <source>
        <dbReference type="ARBA" id="ARBA00022692"/>
    </source>
</evidence>
<accession>A0A816PFE5</accession>
<reference evidence="10" key="1">
    <citation type="submission" date="2021-01" db="EMBL/GenBank/DDBJ databases">
        <authorList>
            <consortium name="Genoscope - CEA"/>
            <person name="William W."/>
        </authorList>
    </citation>
    <scope>NUCLEOTIDE SEQUENCE</scope>
</reference>
<keyword evidence="6 8" id="KW-0472">Membrane</keyword>
<keyword evidence="7 8" id="KW-0012">Acyltransferase</keyword>
<dbReference type="AlphaFoldDB" id="A0A816PFE5"/>
<protein>
    <recommendedName>
        <fullName evidence="8">S-acyltransferase</fullName>
        <ecNumber evidence="8">2.3.1.225</ecNumber>
    </recommendedName>
    <alternativeName>
        <fullName evidence="8">Palmitoyltransferase</fullName>
    </alternativeName>
</protein>
<dbReference type="GO" id="GO:0019706">
    <property type="term" value="F:protein-cysteine S-palmitoyltransferase activity"/>
    <property type="evidence" value="ECO:0007669"/>
    <property type="project" value="UniProtKB-EC"/>
</dbReference>
<gene>
    <name evidence="10" type="ORF">DARMORV10_A09P49800.1</name>
</gene>
<comment type="catalytic activity">
    <reaction evidence="8">
        <text>L-cysteinyl-[protein] + hexadecanoyl-CoA = S-hexadecanoyl-L-cysteinyl-[protein] + CoA</text>
        <dbReference type="Rhea" id="RHEA:36683"/>
        <dbReference type="Rhea" id="RHEA-COMP:10131"/>
        <dbReference type="Rhea" id="RHEA-COMP:11032"/>
        <dbReference type="ChEBI" id="CHEBI:29950"/>
        <dbReference type="ChEBI" id="CHEBI:57287"/>
        <dbReference type="ChEBI" id="CHEBI:57379"/>
        <dbReference type="ChEBI" id="CHEBI:74151"/>
        <dbReference type="EC" id="2.3.1.225"/>
    </reaction>
</comment>
<dbReference type="Pfam" id="PF01529">
    <property type="entry name" value="DHHC"/>
    <property type="match status" value="1"/>
</dbReference>
<dbReference type="EMBL" id="HG994363">
    <property type="protein sequence ID" value="CAF2048089.1"/>
    <property type="molecule type" value="Genomic_DNA"/>
</dbReference>
<keyword evidence="4 8" id="KW-0812">Transmembrane</keyword>
<evidence type="ECO:0000256" key="2">
    <source>
        <dbReference type="ARBA" id="ARBA00008574"/>
    </source>
</evidence>
<evidence type="ECO:0000256" key="8">
    <source>
        <dbReference type="RuleBase" id="RU079119"/>
    </source>
</evidence>
<comment type="domain">
    <text evidence="8">The DHHC domain is required for palmitoyltransferase activity.</text>
</comment>
<comment type="similarity">
    <text evidence="2 8">Belongs to the DHHC palmitoyltransferase family.</text>
</comment>
<evidence type="ECO:0000256" key="1">
    <source>
        <dbReference type="ARBA" id="ARBA00004127"/>
    </source>
</evidence>
<proteinExistence type="inferred from homology"/>
<evidence type="ECO:0000256" key="5">
    <source>
        <dbReference type="ARBA" id="ARBA00022989"/>
    </source>
</evidence>
<comment type="subcellular location">
    <subcellularLocation>
        <location evidence="1">Endomembrane system</location>
        <topology evidence="1">Multi-pass membrane protein</topology>
    </subcellularLocation>
</comment>